<reference evidence="2" key="1">
    <citation type="submission" date="2015-07" db="EMBL/GenBank/DDBJ databases">
        <title>Lactobacillus ginsenosidimutans/EMML 3141/ whole genome sequencing.</title>
        <authorList>
            <person name="Kim M.K."/>
            <person name="Im W.-T."/>
            <person name="Srinivasan S."/>
            <person name="Lee J.-J."/>
        </authorList>
    </citation>
    <scope>NUCLEOTIDE SEQUENCE [LARGE SCALE GENOMIC DNA]</scope>
    <source>
        <strain evidence="2">EMML 3041</strain>
    </source>
</reference>
<dbReference type="KEGG" id="lgn:ABM34_10445"/>
<protein>
    <submittedName>
        <fullName evidence="1">Uncharacterized protein</fullName>
    </submittedName>
</protein>
<keyword evidence="2" id="KW-1185">Reference proteome</keyword>
<evidence type="ECO:0000313" key="2">
    <source>
        <dbReference type="Proteomes" id="UP000036106"/>
    </source>
</evidence>
<name>A0A0H4QJ10_9LACO</name>
<sequence length="59" mass="7005">MFSYFILKNIDLTIIRLIAINITSFTRHELHDKLAIVITFFEKYIWGAARLRLNPLNLI</sequence>
<organism evidence="1 2">
    <name type="scientific">Companilactobacillus ginsenosidimutans</name>
    <dbReference type="NCBI Taxonomy" id="1007676"/>
    <lineage>
        <taxon>Bacteria</taxon>
        <taxon>Bacillati</taxon>
        <taxon>Bacillota</taxon>
        <taxon>Bacilli</taxon>
        <taxon>Lactobacillales</taxon>
        <taxon>Lactobacillaceae</taxon>
        <taxon>Companilactobacillus</taxon>
    </lineage>
</organism>
<dbReference type="EMBL" id="CP012034">
    <property type="protein sequence ID" value="AKP67907.1"/>
    <property type="molecule type" value="Genomic_DNA"/>
</dbReference>
<proteinExistence type="predicted"/>
<dbReference type="Proteomes" id="UP000036106">
    <property type="component" value="Chromosome"/>
</dbReference>
<evidence type="ECO:0000313" key="1">
    <source>
        <dbReference type="EMBL" id="AKP67907.1"/>
    </source>
</evidence>
<dbReference type="AlphaFoldDB" id="A0A0H4QJ10"/>
<dbReference type="PATRIC" id="fig|1007676.4.peg.2114"/>
<accession>A0A0H4QJ10</accession>
<gene>
    <name evidence="1" type="ORF">ABM34_10445</name>
</gene>
<dbReference type="STRING" id="1007676.ABM34_10445"/>